<name>A0A1H9GJ44_9GAMM</name>
<proteinExistence type="predicted"/>
<dbReference type="InterPro" id="IPR057562">
    <property type="entry name" value="Tli3-like_dom"/>
</dbReference>
<gene>
    <name evidence="2" type="ORF">SAMN05216522_103236</name>
</gene>
<dbReference type="Proteomes" id="UP000242515">
    <property type="component" value="Unassembled WGS sequence"/>
</dbReference>
<dbReference type="RefSeq" id="WP_092674036.1">
    <property type="nucleotide sequence ID" value="NZ_FOGC01000003.1"/>
</dbReference>
<dbReference type="AlphaFoldDB" id="A0A1H9GJ44"/>
<evidence type="ECO:0000313" key="3">
    <source>
        <dbReference type="Proteomes" id="UP000242515"/>
    </source>
</evidence>
<evidence type="ECO:0000259" key="1">
    <source>
        <dbReference type="Pfam" id="PF24316"/>
    </source>
</evidence>
<dbReference type="Pfam" id="PF24316">
    <property type="entry name" value="Tli3"/>
    <property type="match status" value="1"/>
</dbReference>
<dbReference type="PROSITE" id="PS51257">
    <property type="entry name" value="PROKAR_LIPOPROTEIN"/>
    <property type="match status" value="1"/>
</dbReference>
<dbReference type="STRING" id="988801.SAMN05216522_103236"/>
<reference evidence="3" key="1">
    <citation type="submission" date="2016-10" db="EMBL/GenBank/DDBJ databases">
        <authorList>
            <person name="Varghese N."/>
            <person name="Submissions S."/>
        </authorList>
    </citation>
    <scope>NUCLEOTIDE SEQUENCE [LARGE SCALE GENOMIC DNA]</scope>
    <source>
        <strain evidence="3">8N4</strain>
    </source>
</reference>
<feature type="domain" description="Tli3-like" evidence="1">
    <location>
        <begin position="56"/>
        <end position="183"/>
    </location>
</feature>
<dbReference type="OrthoDB" id="7065968at2"/>
<evidence type="ECO:0000313" key="2">
    <source>
        <dbReference type="EMBL" id="SEQ50115.1"/>
    </source>
</evidence>
<dbReference type="EMBL" id="FOGC01000003">
    <property type="protein sequence ID" value="SEQ50115.1"/>
    <property type="molecule type" value="Genomic_DNA"/>
</dbReference>
<organism evidence="2 3">
    <name type="scientific">Rosenbergiella nectarea</name>
    <dbReference type="NCBI Taxonomy" id="988801"/>
    <lineage>
        <taxon>Bacteria</taxon>
        <taxon>Pseudomonadati</taxon>
        <taxon>Pseudomonadota</taxon>
        <taxon>Gammaproteobacteria</taxon>
        <taxon>Enterobacterales</taxon>
        <taxon>Erwiniaceae</taxon>
        <taxon>Rosenbergiella</taxon>
    </lineage>
</organism>
<protein>
    <recommendedName>
        <fullName evidence="1">Tli3-like domain-containing protein</fullName>
    </recommendedName>
</protein>
<sequence length="247" mass="27835">MMNLIMRMCFIYSVFVLCGCVAGPYGGGVAFVNPFPAMTNTQPAPEKKKQQPEVFGPPQVIYRIDKDRYFTLEEYTRCENGKTFYNNKAKGIHTQIAPSSGYLFKGRLFWLSTRDDYLAFPMTRNNNKAACMGSDKGCLNIVSVTTDGGKTMRSVTYGSNTQDPNGNTKDYDMLVTDEGFYMIKFWYGHRSSTNGSVNKWTFNPATKDSNPAYPGVTGPVYQKELPMVDISKVKQINIQCDRKLEPK</sequence>
<keyword evidence="3" id="KW-1185">Reference proteome</keyword>
<accession>A0A1H9GJ44</accession>